<evidence type="ECO:0000256" key="4">
    <source>
        <dbReference type="ARBA" id="ARBA00022989"/>
    </source>
</evidence>
<feature type="transmembrane region" description="Helical" evidence="11">
    <location>
        <begin position="256"/>
        <end position="281"/>
    </location>
</feature>
<feature type="transmembrane region" description="Helical" evidence="11">
    <location>
        <begin position="110"/>
        <end position="143"/>
    </location>
</feature>
<evidence type="ECO:0000256" key="10">
    <source>
        <dbReference type="SAM" id="MobiDB-lite"/>
    </source>
</evidence>
<evidence type="ECO:0000313" key="14">
    <source>
        <dbReference type="Proteomes" id="UP001163046"/>
    </source>
</evidence>
<protein>
    <recommendedName>
        <fullName evidence="12">G-protein coupled receptors family 1 profile domain-containing protein</fullName>
    </recommendedName>
</protein>
<evidence type="ECO:0000256" key="8">
    <source>
        <dbReference type="ARBA" id="ARBA00023180"/>
    </source>
</evidence>
<dbReference type="Gene3D" id="1.20.1070.10">
    <property type="entry name" value="Rhodopsin 7-helix transmembrane proteins"/>
    <property type="match status" value="1"/>
</dbReference>
<dbReference type="InterPro" id="IPR000276">
    <property type="entry name" value="GPCR_Rhodpsn"/>
</dbReference>
<comment type="subcellular location">
    <subcellularLocation>
        <location evidence="1">Cell membrane</location>
        <topology evidence="1">Multi-pass membrane protein</topology>
    </subcellularLocation>
</comment>
<feature type="compositionally biased region" description="Low complexity" evidence="10">
    <location>
        <begin position="224"/>
        <end position="234"/>
    </location>
</feature>
<proteinExistence type="predicted"/>
<evidence type="ECO:0000256" key="5">
    <source>
        <dbReference type="ARBA" id="ARBA00023040"/>
    </source>
</evidence>
<dbReference type="InterPro" id="IPR017452">
    <property type="entry name" value="GPCR_Rhodpsn_7TM"/>
</dbReference>
<evidence type="ECO:0000256" key="3">
    <source>
        <dbReference type="ARBA" id="ARBA00022692"/>
    </source>
</evidence>
<feature type="transmembrane region" description="Helical" evidence="11">
    <location>
        <begin position="68"/>
        <end position="90"/>
    </location>
</feature>
<sequence length="343" mass="38960">MSAEEAVSLVSSNQSDALQQYAKLMYARTELASGCTLVILSPITVTTNILLLTAIFKDPLKYFKKPTSYFIVGLSGADLLCGLFVEPIFAAHYFGRYFEASEKFQAISQTLFLLVSIIATASLNASFIMVLMLSVVQFIAIEYPYRYKTWIKKKFVLPSVLITWVYFTIFSLLPLFGFDQVLFFKLNLTMHSTLIAVVLAIIQILTYRAFRGHSRHQKFKRLASSFSSPSHSDSPQNGNTRKFLTKKRGRGLDRNFIIMTFYLSAILLFSALPHIGVFYIFLYKQSQTLEEELIVNVLLRVTDLLLFVKVAADAFIFAWRLPSYRKSLDFLITGKVPELETGV</sequence>
<name>A0A9X0A1L0_9CNID</name>
<feature type="transmembrane region" description="Helical" evidence="11">
    <location>
        <begin position="155"/>
        <end position="176"/>
    </location>
</feature>
<keyword evidence="3 11" id="KW-0812">Transmembrane</keyword>
<dbReference type="CDD" id="cd00637">
    <property type="entry name" value="7tm_classA_rhodopsin-like"/>
    <property type="match status" value="1"/>
</dbReference>
<dbReference type="SUPFAM" id="SSF81321">
    <property type="entry name" value="Family A G protein-coupled receptor-like"/>
    <property type="match status" value="1"/>
</dbReference>
<dbReference type="Proteomes" id="UP001163046">
    <property type="component" value="Unassembled WGS sequence"/>
</dbReference>
<dbReference type="Pfam" id="PF00001">
    <property type="entry name" value="7tm_1"/>
    <property type="match status" value="1"/>
</dbReference>
<dbReference type="EMBL" id="MU825404">
    <property type="protein sequence ID" value="KAJ7391788.1"/>
    <property type="molecule type" value="Genomic_DNA"/>
</dbReference>
<keyword evidence="9" id="KW-0807">Transducer</keyword>
<keyword evidence="5" id="KW-0297">G-protein coupled receptor</keyword>
<dbReference type="PRINTS" id="PR00237">
    <property type="entry name" value="GPCRRHODOPSN"/>
</dbReference>
<dbReference type="AlphaFoldDB" id="A0A9X0A1L0"/>
<dbReference type="PROSITE" id="PS50262">
    <property type="entry name" value="G_PROTEIN_RECEP_F1_2"/>
    <property type="match status" value="1"/>
</dbReference>
<evidence type="ECO:0000313" key="13">
    <source>
        <dbReference type="EMBL" id="KAJ7391788.1"/>
    </source>
</evidence>
<keyword evidence="8" id="KW-0325">Glycoprotein</keyword>
<feature type="region of interest" description="Disordered" evidence="10">
    <location>
        <begin position="222"/>
        <end position="242"/>
    </location>
</feature>
<organism evidence="13 14">
    <name type="scientific">Desmophyllum pertusum</name>
    <dbReference type="NCBI Taxonomy" id="174260"/>
    <lineage>
        <taxon>Eukaryota</taxon>
        <taxon>Metazoa</taxon>
        <taxon>Cnidaria</taxon>
        <taxon>Anthozoa</taxon>
        <taxon>Hexacorallia</taxon>
        <taxon>Scleractinia</taxon>
        <taxon>Caryophylliina</taxon>
        <taxon>Caryophylliidae</taxon>
        <taxon>Desmophyllum</taxon>
    </lineage>
</organism>
<accession>A0A9X0A1L0</accession>
<comment type="caution">
    <text evidence="13">The sequence shown here is derived from an EMBL/GenBank/DDBJ whole genome shotgun (WGS) entry which is preliminary data.</text>
</comment>
<feature type="transmembrane region" description="Helical" evidence="11">
    <location>
        <begin position="31"/>
        <end position="56"/>
    </location>
</feature>
<keyword evidence="14" id="KW-1185">Reference proteome</keyword>
<feature type="transmembrane region" description="Helical" evidence="11">
    <location>
        <begin position="188"/>
        <end position="210"/>
    </location>
</feature>
<evidence type="ECO:0000256" key="2">
    <source>
        <dbReference type="ARBA" id="ARBA00022475"/>
    </source>
</evidence>
<keyword evidence="2" id="KW-1003">Cell membrane</keyword>
<feature type="domain" description="G-protein coupled receptors family 1 profile" evidence="12">
    <location>
        <begin position="47"/>
        <end position="317"/>
    </location>
</feature>
<dbReference type="GO" id="GO:0004930">
    <property type="term" value="F:G protein-coupled receptor activity"/>
    <property type="evidence" value="ECO:0007669"/>
    <property type="project" value="UniProtKB-KW"/>
</dbReference>
<feature type="transmembrane region" description="Helical" evidence="11">
    <location>
        <begin position="293"/>
        <end position="319"/>
    </location>
</feature>
<evidence type="ECO:0000256" key="6">
    <source>
        <dbReference type="ARBA" id="ARBA00023136"/>
    </source>
</evidence>
<dbReference type="OrthoDB" id="5968825at2759"/>
<reference evidence="13" key="1">
    <citation type="submission" date="2023-01" db="EMBL/GenBank/DDBJ databases">
        <title>Genome assembly of the deep-sea coral Lophelia pertusa.</title>
        <authorList>
            <person name="Herrera S."/>
            <person name="Cordes E."/>
        </authorList>
    </citation>
    <scope>NUCLEOTIDE SEQUENCE</scope>
    <source>
        <strain evidence="13">USNM1676648</strain>
        <tissue evidence="13">Polyp</tissue>
    </source>
</reference>
<dbReference type="PANTHER" id="PTHR24246">
    <property type="entry name" value="OLFACTORY RECEPTOR AND ADENOSINE RECEPTOR"/>
    <property type="match status" value="1"/>
</dbReference>
<gene>
    <name evidence="13" type="ORF">OS493_016076</name>
</gene>
<dbReference type="PANTHER" id="PTHR24246:SF27">
    <property type="entry name" value="ADENOSINE RECEPTOR, ISOFORM A"/>
    <property type="match status" value="1"/>
</dbReference>
<evidence type="ECO:0000256" key="9">
    <source>
        <dbReference type="ARBA" id="ARBA00023224"/>
    </source>
</evidence>
<evidence type="ECO:0000259" key="12">
    <source>
        <dbReference type="PROSITE" id="PS50262"/>
    </source>
</evidence>
<dbReference type="GO" id="GO:0005886">
    <property type="term" value="C:plasma membrane"/>
    <property type="evidence" value="ECO:0007669"/>
    <property type="project" value="UniProtKB-SubCell"/>
</dbReference>
<keyword evidence="4 11" id="KW-1133">Transmembrane helix</keyword>
<evidence type="ECO:0000256" key="1">
    <source>
        <dbReference type="ARBA" id="ARBA00004651"/>
    </source>
</evidence>
<evidence type="ECO:0000256" key="11">
    <source>
        <dbReference type="SAM" id="Phobius"/>
    </source>
</evidence>
<keyword evidence="7" id="KW-0675">Receptor</keyword>
<keyword evidence="6 11" id="KW-0472">Membrane</keyword>
<evidence type="ECO:0000256" key="7">
    <source>
        <dbReference type="ARBA" id="ARBA00023170"/>
    </source>
</evidence>